<dbReference type="Proteomes" id="UP000318080">
    <property type="component" value="Unassembled WGS sequence"/>
</dbReference>
<feature type="compositionally biased region" description="Polar residues" evidence="1">
    <location>
        <begin position="170"/>
        <end position="191"/>
    </location>
</feature>
<reference evidence="3 4" key="1">
    <citation type="submission" date="2019-06" db="EMBL/GenBank/DDBJ databases">
        <title>Draft genome of C. phoceense Strain 272.</title>
        <authorList>
            <person name="Pacheco L.G.C."/>
            <person name="Barberis C.M."/>
            <person name="Almuzara M.N."/>
            <person name="Traglia G.M."/>
            <person name="Santos C.S."/>
            <person name="Rocha D.J.P.G."/>
            <person name="Aguiar E.R.G.R."/>
            <person name="Vay C.A."/>
        </authorList>
    </citation>
    <scope>NUCLEOTIDE SEQUENCE [LARGE SCALE GENOMIC DNA]</scope>
    <source>
        <strain evidence="3 4">272</strain>
    </source>
</reference>
<feature type="signal peptide" evidence="2">
    <location>
        <begin position="1"/>
        <end position="25"/>
    </location>
</feature>
<feature type="chain" id="PRO_5039312192" description="Lipoprotein LpqE" evidence="2">
    <location>
        <begin position="26"/>
        <end position="197"/>
    </location>
</feature>
<dbReference type="AlphaFoldDB" id="A0A540R9L4"/>
<dbReference type="PROSITE" id="PS51257">
    <property type="entry name" value="PROKAR_LIPOPROTEIN"/>
    <property type="match status" value="1"/>
</dbReference>
<evidence type="ECO:0000313" key="3">
    <source>
        <dbReference type="EMBL" id="TQE44430.1"/>
    </source>
</evidence>
<dbReference type="GeneID" id="79853853"/>
<sequence length="197" mass="20452">MKSLKSAARRGAIISVAAMSALSLAACSAGQITQTSQKVIAVDGTNAKTEDGAVAVRDVTIQLEPNDGTASLKFSVINDGYADGKVTLQSIDVDGQSVNVSSAQPIGRGQSIIGDSKANLDAVPQDETSNSVQYITTDLTNEDYAFGGTRPVTFTFNNGELTVDAPVSASPLTSGQYNRDSSSTEGYTTETAKAEHH</sequence>
<evidence type="ECO:0000313" key="4">
    <source>
        <dbReference type="Proteomes" id="UP000318080"/>
    </source>
</evidence>
<evidence type="ECO:0008006" key="5">
    <source>
        <dbReference type="Google" id="ProtNLM"/>
    </source>
</evidence>
<organism evidence="3 4">
    <name type="scientific">Corynebacterium phoceense</name>
    <dbReference type="NCBI Taxonomy" id="1686286"/>
    <lineage>
        <taxon>Bacteria</taxon>
        <taxon>Bacillati</taxon>
        <taxon>Actinomycetota</taxon>
        <taxon>Actinomycetes</taxon>
        <taxon>Mycobacteriales</taxon>
        <taxon>Corynebacteriaceae</taxon>
        <taxon>Corynebacterium</taxon>
    </lineage>
</organism>
<evidence type="ECO:0000256" key="1">
    <source>
        <dbReference type="SAM" id="MobiDB-lite"/>
    </source>
</evidence>
<dbReference type="EMBL" id="VHIR01000002">
    <property type="protein sequence ID" value="TQE44430.1"/>
    <property type="molecule type" value="Genomic_DNA"/>
</dbReference>
<name>A0A540R9L4_9CORY</name>
<gene>
    <name evidence="3" type="ORF">EJK80_02295</name>
</gene>
<accession>A0A540R9L4</accession>
<dbReference type="STRING" id="1686286.GCA_900092335_00396"/>
<feature type="region of interest" description="Disordered" evidence="1">
    <location>
        <begin position="166"/>
        <end position="197"/>
    </location>
</feature>
<protein>
    <recommendedName>
        <fullName evidence="5">Lipoprotein LpqE</fullName>
    </recommendedName>
</protein>
<proteinExistence type="predicted"/>
<evidence type="ECO:0000256" key="2">
    <source>
        <dbReference type="SAM" id="SignalP"/>
    </source>
</evidence>
<dbReference type="RefSeq" id="WP_066490073.1">
    <property type="nucleotide sequence ID" value="NZ_JADPQA010000004.1"/>
</dbReference>
<comment type="caution">
    <text evidence="3">The sequence shown here is derived from an EMBL/GenBank/DDBJ whole genome shotgun (WGS) entry which is preliminary data.</text>
</comment>
<keyword evidence="2" id="KW-0732">Signal</keyword>
<keyword evidence="4" id="KW-1185">Reference proteome</keyword>